<dbReference type="EMBL" id="WTPW01000530">
    <property type="protein sequence ID" value="KAF0501892.1"/>
    <property type="molecule type" value="Genomic_DNA"/>
</dbReference>
<evidence type="ECO:0000313" key="2">
    <source>
        <dbReference type="Proteomes" id="UP000439903"/>
    </source>
</evidence>
<evidence type="ECO:0000313" key="1">
    <source>
        <dbReference type="EMBL" id="KAF0501892.1"/>
    </source>
</evidence>
<reference evidence="1 2" key="1">
    <citation type="journal article" date="2019" name="Environ. Microbiol.">
        <title>At the nexus of three kingdoms: the genome of the mycorrhizal fungus Gigaspora margarita provides insights into plant, endobacterial and fungal interactions.</title>
        <authorList>
            <person name="Venice F."/>
            <person name="Ghignone S."/>
            <person name="Salvioli di Fossalunga A."/>
            <person name="Amselem J."/>
            <person name="Novero M."/>
            <person name="Xianan X."/>
            <person name="Sedzielewska Toro K."/>
            <person name="Morin E."/>
            <person name="Lipzen A."/>
            <person name="Grigoriev I.V."/>
            <person name="Henrissat B."/>
            <person name="Martin F.M."/>
            <person name="Bonfante P."/>
        </authorList>
    </citation>
    <scope>NUCLEOTIDE SEQUENCE [LARGE SCALE GENOMIC DNA]</scope>
    <source>
        <strain evidence="1 2">BEG34</strain>
    </source>
</reference>
<dbReference type="SUPFAM" id="SSF50978">
    <property type="entry name" value="WD40 repeat-like"/>
    <property type="match status" value="1"/>
</dbReference>
<name>A0A8H4EKA2_GIGMA</name>
<proteinExistence type="predicted"/>
<comment type="caution">
    <text evidence="1">The sequence shown here is derived from an EMBL/GenBank/DDBJ whole genome shotgun (WGS) entry which is preliminary data.</text>
</comment>
<keyword evidence="2" id="KW-1185">Reference proteome</keyword>
<dbReference type="InterPro" id="IPR036322">
    <property type="entry name" value="WD40_repeat_dom_sf"/>
</dbReference>
<protein>
    <submittedName>
        <fullName evidence="1">Uncharacterized protein</fullName>
    </submittedName>
</protein>
<dbReference type="AlphaFoldDB" id="A0A8H4EKA2"/>
<accession>A0A8H4EKA2</accession>
<dbReference type="OrthoDB" id="2435781at2759"/>
<sequence length="441" mass="53122">METSVESPKPFKFDDVIDVETKETKSLKLEDYIIECRFYNRDFLIVCHDDECNILKFSNEKLKNQKWKLTDSIYCGAWDDIINCHINAKEKIMLHDRCGSLTQWRLNTLFEKQYQLDITRFRIERWHCIFNKNSTLLAVYLEEYIYVYLTENSILLSHCKVKKNILKLEFISLDEGEERLLLFFENDDLEIRDPYDLQPDSEKTMDQIFTRKIKNYYRIRALPTKSQIVEFLQKYEGGNYVGSKCDGSLVKWEVSNQRVIQAFLKEFNSNTWESIDCVKLNHKFINLIGEINGCDLLYNEDLIMFTSKGLFIWSIWQKYKKIRLRYFIRKDRVEDIKAYEKNLLPAPDFIYFILHNEQSYTEDNRYLFEELLNDYIDDNILMKLYGKELLKSYLTFKNYSYTITEKLFSKIFKEIEDDNFLVKIQSFDIVTFLFTKLTQFP</sequence>
<dbReference type="Proteomes" id="UP000439903">
    <property type="component" value="Unassembled WGS sequence"/>
</dbReference>
<organism evidence="1 2">
    <name type="scientific">Gigaspora margarita</name>
    <dbReference type="NCBI Taxonomy" id="4874"/>
    <lineage>
        <taxon>Eukaryota</taxon>
        <taxon>Fungi</taxon>
        <taxon>Fungi incertae sedis</taxon>
        <taxon>Mucoromycota</taxon>
        <taxon>Glomeromycotina</taxon>
        <taxon>Glomeromycetes</taxon>
        <taxon>Diversisporales</taxon>
        <taxon>Gigasporaceae</taxon>
        <taxon>Gigaspora</taxon>
    </lineage>
</organism>
<gene>
    <name evidence="1" type="ORF">F8M41_019884</name>
</gene>